<evidence type="ECO:0000313" key="6">
    <source>
        <dbReference type="EMBL" id="QWG14842.1"/>
    </source>
</evidence>
<dbReference type="Proteomes" id="UP000680839">
    <property type="component" value="Chromosome"/>
</dbReference>
<dbReference type="InterPro" id="IPR036390">
    <property type="entry name" value="WH_DNA-bd_sf"/>
</dbReference>
<feature type="domain" description="Cyclic nucleotide-binding" evidence="4">
    <location>
        <begin position="30"/>
        <end position="150"/>
    </location>
</feature>
<proteinExistence type="predicted"/>
<evidence type="ECO:0000259" key="5">
    <source>
        <dbReference type="PROSITE" id="PS51063"/>
    </source>
</evidence>
<dbReference type="PANTHER" id="PTHR24567">
    <property type="entry name" value="CRP FAMILY TRANSCRIPTIONAL REGULATORY PROTEIN"/>
    <property type="match status" value="1"/>
</dbReference>
<protein>
    <submittedName>
        <fullName evidence="6">Crp/Fnr family transcriptional regulator</fullName>
    </submittedName>
</protein>
<evidence type="ECO:0000259" key="4">
    <source>
        <dbReference type="PROSITE" id="PS50042"/>
    </source>
</evidence>
<dbReference type="PROSITE" id="PS00889">
    <property type="entry name" value="CNMP_BINDING_2"/>
    <property type="match status" value="1"/>
</dbReference>
<dbReference type="InterPro" id="IPR018488">
    <property type="entry name" value="cNMP-bd_CS"/>
</dbReference>
<accession>A0A975NGW2</accession>
<reference evidence="6" key="1">
    <citation type="submission" date="2021-06" db="EMBL/GenBank/DDBJ databases">
        <title>Bradyrhizobium sp. S2-20-1 Genome sequencing.</title>
        <authorList>
            <person name="Jin L."/>
        </authorList>
    </citation>
    <scope>NUCLEOTIDE SEQUENCE</scope>
    <source>
        <strain evidence="6">S2-20-1</strain>
    </source>
</reference>
<dbReference type="PROSITE" id="PS50042">
    <property type="entry name" value="CNMP_BINDING_3"/>
    <property type="match status" value="1"/>
</dbReference>
<dbReference type="InterPro" id="IPR014710">
    <property type="entry name" value="RmlC-like_jellyroll"/>
</dbReference>
<dbReference type="InterPro" id="IPR018490">
    <property type="entry name" value="cNMP-bd_dom_sf"/>
</dbReference>
<dbReference type="GO" id="GO:0003700">
    <property type="term" value="F:DNA-binding transcription factor activity"/>
    <property type="evidence" value="ECO:0007669"/>
    <property type="project" value="TreeGrafter"/>
</dbReference>
<evidence type="ECO:0000256" key="2">
    <source>
        <dbReference type="ARBA" id="ARBA00023125"/>
    </source>
</evidence>
<keyword evidence="2" id="KW-0238">DNA-binding</keyword>
<dbReference type="Gene3D" id="1.10.10.10">
    <property type="entry name" value="Winged helix-like DNA-binding domain superfamily/Winged helix DNA-binding domain"/>
    <property type="match status" value="1"/>
</dbReference>
<dbReference type="InterPro" id="IPR012318">
    <property type="entry name" value="HTH_CRP"/>
</dbReference>
<dbReference type="PROSITE" id="PS51063">
    <property type="entry name" value="HTH_CRP_2"/>
    <property type="match status" value="1"/>
</dbReference>
<evidence type="ECO:0000256" key="1">
    <source>
        <dbReference type="ARBA" id="ARBA00023015"/>
    </source>
</evidence>
<keyword evidence="1" id="KW-0805">Transcription regulation</keyword>
<dbReference type="SMART" id="SM00419">
    <property type="entry name" value="HTH_CRP"/>
    <property type="match status" value="1"/>
</dbReference>
<dbReference type="GO" id="GO:0005829">
    <property type="term" value="C:cytosol"/>
    <property type="evidence" value="ECO:0007669"/>
    <property type="project" value="TreeGrafter"/>
</dbReference>
<dbReference type="AlphaFoldDB" id="A0A975NGW2"/>
<dbReference type="Pfam" id="PF00027">
    <property type="entry name" value="cNMP_binding"/>
    <property type="match status" value="1"/>
</dbReference>
<dbReference type="FunFam" id="1.10.10.10:FF:000019">
    <property type="entry name" value="Crp/Fnr family transcriptional regulator"/>
    <property type="match status" value="1"/>
</dbReference>
<dbReference type="InterPro" id="IPR050397">
    <property type="entry name" value="Env_Response_Regulators"/>
</dbReference>
<dbReference type="SUPFAM" id="SSF46785">
    <property type="entry name" value="Winged helix' DNA-binding domain"/>
    <property type="match status" value="1"/>
</dbReference>
<feature type="domain" description="HTH crp-type" evidence="5">
    <location>
        <begin position="164"/>
        <end position="234"/>
    </location>
</feature>
<dbReference type="CDD" id="cd00038">
    <property type="entry name" value="CAP_ED"/>
    <property type="match status" value="1"/>
</dbReference>
<keyword evidence="3" id="KW-0804">Transcription</keyword>
<gene>
    <name evidence="6" type="ORF">KMZ29_09385</name>
</gene>
<dbReference type="Pfam" id="PF13545">
    <property type="entry name" value="HTH_Crp_2"/>
    <property type="match status" value="1"/>
</dbReference>
<dbReference type="EMBL" id="CP076134">
    <property type="protein sequence ID" value="QWG14842.1"/>
    <property type="molecule type" value="Genomic_DNA"/>
</dbReference>
<dbReference type="SUPFAM" id="SSF51206">
    <property type="entry name" value="cAMP-binding domain-like"/>
    <property type="match status" value="1"/>
</dbReference>
<organism evidence="6 7">
    <name type="scientific">Bradyrhizobium sediminis</name>
    <dbReference type="NCBI Taxonomy" id="2840469"/>
    <lineage>
        <taxon>Bacteria</taxon>
        <taxon>Pseudomonadati</taxon>
        <taxon>Pseudomonadota</taxon>
        <taxon>Alphaproteobacteria</taxon>
        <taxon>Hyphomicrobiales</taxon>
        <taxon>Nitrobacteraceae</taxon>
        <taxon>Bradyrhizobium</taxon>
    </lineage>
</organism>
<dbReference type="PANTHER" id="PTHR24567:SF68">
    <property type="entry name" value="DNA-BINDING TRANSCRIPTIONAL DUAL REGULATOR CRP"/>
    <property type="match status" value="1"/>
</dbReference>
<name>A0A975NGW2_9BRAD</name>
<evidence type="ECO:0000313" key="7">
    <source>
        <dbReference type="Proteomes" id="UP000680839"/>
    </source>
</evidence>
<dbReference type="SMART" id="SM00100">
    <property type="entry name" value="cNMP"/>
    <property type="match status" value="1"/>
</dbReference>
<dbReference type="GO" id="GO:0003677">
    <property type="term" value="F:DNA binding"/>
    <property type="evidence" value="ECO:0007669"/>
    <property type="project" value="UniProtKB-KW"/>
</dbReference>
<dbReference type="InterPro" id="IPR036388">
    <property type="entry name" value="WH-like_DNA-bd_sf"/>
</dbReference>
<dbReference type="InterPro" id="IPR000595">
    <property type="entry name" value="cNMP-bd_dom"/>
</dbReference>
<sequence length="249" mass="27030">MVVTGVPQDGKAASRPVASSKLAVLRKHPIFCDLDPEALDQLCRYAKHATLKRGATIFSKGDPGTSMFAVISGTVKISTSSPDGRSAILNLISAGEIFGEIAVLDGQARTADATANTNCEIFIIDRREFVPFVKSQPALAMKFIELLCTRLRWTSEQVEQIILQNLPGRLANALLRLTEKHKLAPGGRTIAVTQQEISEMVGMTRESINKQLRVWADRKWVRLEHGAIVVLDAEPLQALAEAGSDASGD</sequence>
<evidence type="ECO:0000256" key="3">
    <source>
        <dbReference type="ARBA" id="ARBA00023163"/>
    </source>
</evidence>
<dbReference type="Gene3D" id="2.60.120.10">
    <property type="entry name" value="Jelly Rolls"/>
    <property type="match status" value="1"/>
</dbReference>